<dbReference type="Gene3D" id="1.20.910.10">
    <property type="entry name" value="Heme oxygenase-like"/>
    <property type="match status" value="1"/>
</dbReference>
<accession>A0A7V8FFP4</accession>
<organism evidence="2 3">
    <name type="scientific">Stenotrophomonas maltophilia</name>
    <name type="common">Pseudomonas maltophilia</name>
    <name type="synonym">Xanthomonas maltophilia</name>
    <dbReference type="NCBI Taxonomy" id="40324"/>
    <lineage>
        <taxon>Bacteria</taxon>
        <taxon>Pseudomonadati</taxon>
        <taxon>Pseudomonadota</taxon>
        <taxon>Gammaproteobacteria</taxon>
        <taxon>Lysobacterales</taxon>
        <taxon>Lysobacteraceae</taxon>
        <taxon>Stenotrophomonas</taxon>
        <taxon>Stenotrophomonas maltophilia group</taxon>
    </lineage>
</organism>
<evidence type="ECO:0000313" key="2">
    <source>
        <dbReference type="EMBL" id="KAF1014668.1"/>
    </source>
</evidence>
<protein>
    <recommendedName>
        <fullName evidence="4">Heme oxygenase</fullName>
    </recommendedName>
</protein>
<dbReference type="CDD" id="cd19166">
    <property type="entry name" value="HemeO-bac"/>
    <property type="match status" value="1"/>
</dbReference>
<evidence type="ECO:0000313" key="3">
    <source>
        <dbReference type="Proteomes" id="UP000487117"/>
    </source>
</evidence>
<dbReference type="GO" id="GO:0006788">
    <property type="term" value="P:heme oxidation"/>
    <property type="evidence" value="ECO:0007669"/>
    <property type="project" value="InterPro"/>
</dbReference>
<dbReference type="GO" id="GO:0004392">
    <property type="term" value="F:heme oxygenase (decyclizing) activity"/>
    <property type="evidence" value="ECO:0007669"/>
    <property type="project" value="InterPro"/>
</dbReference>
<evidence type="ECO:0008006" key="4">
    <source>
        <dbReference type="Google" id="ProtNLM"/>
    </source>
</evidence>
<proteinExistence type="predicted"/>
<reference evidence="3" key="1">
    <citation type="journal article" date="2020" name="MBio">
        <title>Horizontal gene transfer to a defensive symbiont with a reduced genome amongst a multipartite beetle microbiome.</title>
        <authorList>
            <person name="Waterworth S.C."/>
            <person name="Florez L.V."/>
            <person name="Rees E.R."/>
            <person name="Hertweck C."/>
            <person name="Kaltenpoth M."/>
            <person name="Kwan J.C."/>
        </authorList>
    </citation>
    <scope>NUCLEOTIDE SEQUENCE [LARGE SCALE GENOMIC DNA]</scope>
</reference>
<dbReference type="SUPFAM" id="SSF48613">
    <property type="entry name" value="Heme oxygenase-like"/>
    <property type="match status" value="1"/>
</dbReference>
<name>A0A7V8FFP4_STEMA</name>
<dbReference type="EMBL" id="WNDS01000003">
    <property type="protein sequence ID" value="KAF1014668.1"/>
    <property type="molecule type" value="Genomic_DNA"/>
</dbReference>
<comment type="caution">
    <text evidence="2">The sequence shown here is derived from an EMBL/GenBank/DDBJ whole genome shotgun (WGS) entry which is preliminary data.</text>
</comment>
<dbReference type="InterPro" id="IPR016084">
    <property type="entry name" value="Haem_Oase-like_multi-hlx"/>
</dbReference>
<sequence>MLCSTHPGVPGGEEQGQANSALGDSPPLDVFPVTPRFVPPRVHRAPHCLPNPYAMTTIEATAVPTRSQRLKSATSSTHDSLDKRIMSEDIFASRERFARFVRVQYRFHREIQALYAAPVLDALLPDLAERQRLGQIADDLGDLQQTLPAEAAPAVPSDVDLAHALGWLYVAEGSNLGGTILFKMAAKLGLGAQFGASHLAAHPDGAARHWRQFTAALDTVLLSDAQEAAVIDGANTAFRTVRGYVEEEFA</sequence>
<evidence type="ECO:0000256" key="1">
    <source>
        <dbReference type="SAM" id="MobiDB-lite"/>
    </source>
</evidence>
<gene>
    <name evidence="2" type="ORF">GAK31_02155</name>
</gene>
<dbReference type="AlphaFoldDB" id="A0A7V8FFP4"/>
<feature type="region of interest" description="Disordered" evidence="1">
    <location>
        <begin position="1"/>
        <end position="25"/>
    </location>
</feature>
<dbReference type="Proteomes" id="UP000487117">
    <property type="component" value="Unassembled WGS sequence"/>
</dbReference>
<dbReference type="Pfam" id="PF01126">
    <property type="entry name" value="Heme_oxygenase"/>
    <property type="match status" value="1"/>
</dbReference>
<dbReference type="InterPro" id="IPR016053">
    <property type="entry name" value="Haem_Oase-like"/>
</dbReference>